<dbReference type="InterPro" id="IPR045340">
    <property type="entry name" value="DUF6533"/>
</dbReference>
<keyword evidence="1" id="KW-0472">Membrane</keyword>
<sequence>MSPTIDIELLKSILEARFAIAASVICLLYDHLLTLDLEVANVWRNPEHKPLNKVSFAINRYLTEAVIICAAFVTGGGQSFDDESSPPFQSCKRFIWVFTISVTIIIGVSQFFINIRVYKTWETRASMNLISNCVFAVLIAAAAGLSVVGVIQAQAITHFLKFPGVCAFSDIPTALPIMLGLLAFFDFFLILLAMYNALEKPHQTNSDVLDSFLADGAKLFVLIFLLRLGTTIVAVVGNAAQTFAAICLVFSINSNLVSRIHLRVEGLRFLTQIVPSESFVSL</sequence>
<keyword evidence="1" id="KW-0812">Transmembrane</keyword>
<evidence type="ECO:0000256" key="1">
    <source>
        <dbReference type="SAM" id="Phobius"/>
    </source>
</evidence>
<evidence type="ECO:0000259" key="2">
    <source>
        <dbReference type="Pfam" id="PF20151"/>
    </source>
</evidence>
<feature type="transmembrane region" description="Helical" evidence="1">
    <location>
        <begin position="173"/>
        <end position="198"/>
    </location>
</feature>
<dbReference type="Pfam" id="PF20151">
    <property type="entry name" value="DUF6533"/>
    <property type="match status" value="1"/>
</dbReference>
<dbReference type="Proteomes" id="UP000054988">
    <property type="component" value="Unassembled WGS sequence"/>
</dbReference>
<keyword evidence="1" id="KW-1133">Transmembrane helix</keyword>
<feature type="transmembrane region" description="Helical" evidence="1">
    <location>
        <begin position="129"/>
        <end position="153"/>
    </location>
</feature>
<feature type="domain" description="DUF6533" evidence="2">
    <location>
        <begin position="19"/>
        <end position="63"/>
    </location>
</feature>
<reference evidence="3 4" key="1">
    <citation type="submission" date="2015-12" db="EMBL/GenBank/DDBJ databases">
        <title>Draft genome sequence of Moniliophthora roreri, the causal agent of frosty pod rot of cacao.</title>
        <authorList>
            <person name="Aime M.C."/>
            <person name="Diaz-Valderrama J.R."/>
            <person name="Kijpornyongpan T."/>
            <person name="Phillips-Mora W."/>
        </authorList>
    </citation>
    <scope>NUCLEOTIDE SEQUENCE [LARGE SCALE GENOMIC DNA]</scope>
    <source>
        <strain evidence="3 4">MCA 2952</strain>
    </source>
</reference>
<protein>
    <recommendedName>
        <fullName evidence="2">DUF6533 domain-containing protein</fullName>
    </recommendedName>
</protein>
<gene>
    <name evidence="3" type="ORF">WG66_1221</name>
</gene>
<evidence type="ECO:0000313" key="4">
    <source>
        <dbReference type="Proteomes" id="UP000054988"/>
    </source>
</evidence>
<feature type="transmembrane region" description="Helical" evidence="1">
    <location>
        <begin position="219"/>
        <end position="237"/>
    </location>
</feature>
<feature type="transmembrane region" description="Helical" evidence="1">
    <location>
        <begin position="16"/>
        <end position="35"/>
    </location>
</feature>
<evidence type="ECO:0000313" key="3">
    <source>
        <dbReference type="EMBL" id="KTB46201.1"/>
    </source>
</evidence>
<proteinExistence type="predicted"/>
<dbReference type="EMBL" id="LATX01000451">
    <property type="protein sequence ID" value="KTB46201.1"/>
    <property type="molecule type" value="Genomic_DNA"/>
</dbReference>
<dbReference type="AlphaFoldDB" id="A0A0W0GCC0"/>
<name>A0A0W0GCC0_MONRR</name>
<organism evidence="3 4">
    <name type="scientific">Moniliophthora roreri</name>
    <name type="common">Frosty pod rot fungus</name>
    <name type="synonym">Monilia roreri</name>
    <dbReference type="NCBI Taxonomy" id="221103"/>
    <lineage>
        <taxon>Eukaryota</taxon>
        <taxon>Fungi</taxon>
        <taxon>Dikarya</taxon>
        <taxon>Basidiomycota</taxon>
        <taxon>Agaricomycotina</taxon>
        <taxon>Agaricomycetes</taxon>
        <taxon>Agaricomycetidae</taxon>
        <taxon>Agaricales</taxon>
        <taxon>Marasmiineae</taxon>
        <taxon>Marasmiaceae</taxon>
        <taxon>Moniliophthora</taxon>
    </lineage>
</organism>
<accession>A0A0W0GCC0</accession>
<comment type="caution">
    <text evidence="3">The sequence shown here is derived from an EMBL/GenBank/DDBJ whole genome shotgun (WGS) entry which is preliminary data.</text>
</comment>
<feature type="transmembrane region" description="Helical" evidence="1">
    <location>
        <begin position="56"/>
        <end position="74"/>
    </location>
</feature>
<feature type="transmembrane region" description="Helical" evidence="1">
    <location>
        <begin position="94"/>
        <end position="117"/>
    </location>
</feature>
<dbReference type="eggNOG" id="ENOG502RD3K">
    <property type="taxonomic scope" value="Eukaryota"/>
</dbReference>